<dbReference type="PANTHER" id="PTHR31088">
    <property type="entry name" value="MEMBRANE-ASSOCIATED PROTEIN VIPP1, CHLOROPLASTIC"/>
    <property type="match status" value="1"/>
</dbReference>
<evidence type="ECO:0000256" key="2">
    <source>
        <dbReference type="SAM" id="Coils"/>
    </source>
</evidence>
<dbReference type="EMBL" id="CP067393">
    <property type="protein sequence ID" value="QQP86678.1"/>
    <property type="molecule type" value="Genomic_DNA"/>
</dbReference>
<dbReference type="Proteomes" id="UP000595278">
    <property type="component" value="Chromosome"/>
</dbReference>
<dbReference type="RefSeq" id="WP_201094978.1">
    <property type="nucleotide sequence ID" value="NZ_CP067393.1"/>
</dbReference>
<dbReference type="AlphaFoldDB" id="A0A974NHJ9"/>
<sequence length="234" mass="25927">MGVWSKLITALRGGAHEAGEAIIDTQALRILDQEIRDADVELRKSKEALADIMAKQKLAVERVKKTQAKIEEYEGYAFKALEANDEKLAHEVAEKIANLEAAFESEREAESAYSKSATDLRKAITQSEANIKRLKQQVDTVKATESVQKAQATVASRYSGSQNKMHTALESLERIKKKQAERSARMEAASEIESMETDDALDSKLREAGFLAKEGSANDVLERLKKKQQAKTSS</sequence>
<feature type="coiled-coil region" evidence="2">
    <location>
        <begin position="89"/>
        <end position="144"/>
    </location>
</feature>
<evidence type="ECO:0000256" key="3">
    <source>
        <dbReference type="SAM" id="MobiDB-lite"/>
    </source>
</evidence>
<keyword evidence="2" id="KW-0175">Coiled coil</keyword>
<keyword evidence="5" id="KW-1185">Reference proteome</keyword>
<name>A0A974NHJ9_9GAMM</name>
<reference evidence="4 5" key="1">
    <citation type="submission" date="2021-01" db="EMBL/GenBank/DDBJ databases">
        <title>Entomomonas sp. F2A isolated from a house cricket (Acheta domesticus).</title>
        <authorList>
            <person name="Spergser J."/>
            <person name="Busse H.-J."/>
        </authorList>
    </citation>
    <scope>NUCLEOTIDE SEQUENCE [LARGE SCALE GENOMIC DNA]</scope>
    <source>
        <strain evidence="4 5">F2A</strain>
    </source>
</reference>
<evidence type="ECO:0000313" key="4">
    <source>
        <dbReference type="EMBL" id="QQP86678.1"/>
    </source>
</evidence>
<dbReference type="Pfam" id="PF04012">
    <property type="entry name" value="PspA_IM30"/>
    <property type="match status" value="1"/>
</dbReference>
<protein>
    <submittedName>
        <fullName evidence="4">PspA/IM30 family protein</fullName>
    </submittedName>
</protein>
<dbReference type="PANTHER" id="PTHR31088:SF9">
    <property type="entry name" value="PHAGE SHOCK PROTEIN A"/>
    <property type="match status" value="1"/>
</dbReference>
<dbReference type="InterPro" id="IPR007157">
    <property type="entry name" value="PspA_VIPP1"/>
</dbReference>
<gene>
    <name evidence="4" type="ORF">JHT90_05415</name>
</gene>
<evidence type="ECO:0000256" key="1">
    <source>
        <dbReference type="ARBA" id="ARBA00043985"/>
    </source>
</evidence>
<organism evidence="4 5">
    <name type="scientific">Entomomonas asaccharolytica</name>
    <dbReference type="NCBI Taxonomy" id="2785331"/>
    <lineage>
        <taxon>Bacteria</taxon>
        <taxon>Pseudomonadati</taxon>
        <taxon>Pseudomonadota</taxon>
        <taxon>Gammaproteobacteria</taxon>
        <taxon>Pseudomonadales</taxon>
        <taxon>Pseudomonadaceae</taxon>
        <taxon>Entomomonas</taxon>
    </lineage>
</organism>
<accession>A0A974NHJ9</accession>
<proteinExistence type="inferred from homology"/>
<evidence type="ECO:0000313" key="5">
    <source>
        <dbReference type="Proteomes" id="UP000595278"/>
    </source>
</evidence>
<dbReference type="KEGG" id="eaz:JHT90_05415"/>
<comment type="similarity">
    <text evidence="1">Belongs to the PspA/Vipp/IM30 family.</text>
</comment>
<feature type="region of interest" description="Disordered" evidence="3">
    <location>
        <begin position="178"/>
        <end position="200"/>
    </location>
</feature>